<sequence length="371" mass="42741">MKAYDPFKKLWHEVDIITPVKTRGLIACPTFFDIHTHVRLNGQEDYSSLQKAAIAGGFGRVLIQPNTLPSIETYQIFHEHLELARDKIVDFYWACSIFGELHPDGRKILCYSNDGFEYDTRRILNAFKNKKPYLLLDHSQLHELDGIFYDGTNLSNKTRPVSNEAISIFRNVMLGLEYGFKRFHIQHVSTQRSIETIIYLRKYAEITCEVTPHHLFFNMHDIKNTNFKVNPPFANDFDRETLIKAIENDVVDVLATDHAPHPEKPDDFERAPFGTSGIEIAFSAFYTIIGNIEKVIEKMTIAPGNLMGLRLNFDLDNIVLIDPDARYTVDSNKFFSKGRNCVFDGMKLNGKIVGVKMKGKWVYWDGEFFLN</sequence>
<dbReference type="HOGENOM" id="CLU_015572_1_2_0"/>
<reference evidence="1 2" key="1">
    <citation type="submission" date="2007-08" db="EMBL/GenBank/DDBJ databases">
        <title>Complete sequence of Thermotoga lettingae TMO.</title>
        <authorList>
            <consortium name="US DOE Joint Genome Institute"/>
            <person name="Copeland A."/>
            <person name="Lucas S."/>
            <person name="Lapidus A."/>
            <person name="Barry K."/>
            <person name="Glavina del Rio T."/>
            <person name="Dalin E."/>
            <person name="Tice H."/>
            <person name="Pitluck S."/>
            <person name="Foster B."/>
            <person name="Bruce D."/>
            <person name="Schmutz J."/>
            <person name="Larimer F."/>
            <person name="Land M."/>
            <person name="Hauser L."/>
            <person name="Kyrpides N."/>
            <person name="Mikhailova N."/>
            <person name="Nelson K."/>
            <person name="Gogarten J.P."/>
            <person name="Noll K."/>
            <person name="Richardson P."/>
        </authorList>
    </citation>
    <scope>NUCLEOTIDE SEQUENCE [LARGE SCALE GENOMIC DNA]</scope>
    <source>
        <strain evidence="2">ATCC BAA-301 / DSM 14385 / NBRC 107922 / TMO</strain>
    </source>
</reference>
<dbReference type="PANTHER" id="PTHR43668:SF2">
    <property type="entry name" value="ALLANTOINASE"/>
    <property type="match status" value="1"/>
</dbReference>
<accession>A8F8J5</accession>
<dbReference type="EMBL" id="CP000812">
    <property type="protein sequence ID" value="ABV34479.1"/>
    <property type="molecule type" value="Genomic_DNA"/>
</dbReference>
<dbReference type="InterPro" id="IPR050138">
    <property type="entry name" value="DHOase/Allantoinase_Hydrolase"/>
</dbReference>
<gene>
    <name evidence="1" type="ordered locus">Tlet_1925</name>
</gene>
<dbReference type="SUPFAM" id="SSF51556">
    <property type="entry name" value="Metallo-dependent hydrolases"/>
    <property type="match status" value="1"/>
</dbReference>
<dbReference type="GO" id="GO:0004038">
    <property type="term" value="F:allantoinase activity"/>
    <property type="evidence" value="ECO:0007669"/>
    <property type="project" value="TreeGrafter"/>
</dbReference>
<dbReference type="NCBIfam" id="NF006840">
    <property type="entry name" value="PRK09357.2-1"/>
    <property type="match status" value="1"/>
</dbReference>
<dbReference type="InterPro" id="IPR032466">
    <property type="entry name" value="Metal_Hydrolase"/>
</dbReference>
<dbReference type="STRING" id="416591.Tlet_1925"/>
<dbReference type="RefSeq" id="WP_012003955.1">
    <property type="nucleotide sequence ID" value="NC_009828.1"/>
</dbReference>
<evidence type="ECO:0000313" key="1">
    <source>
        <dbReference type="EMBL" id="ABV34479.1"/>
    </source>
</evidence>
<dbReference type="InterPro" id="IPR011059">
    <property type="entry name" value="Metal-dep_hydrolase_composite"/>
</dbReference>
<organism evidence="1 2">
    <name type="scientific">Pseudothermotoga lettingae (strain ATCC BAA-301 / DSM 14385 / NBRC 107922 / TMO)</name>
    <name type="common">Thermotoga lettingae</name>
    <dbReference type="NCBI Taxonomy" id="416591"/>
    <lineage>
        <taxon>Bacteria</taxon>
        <taxon>Thermotogati</taxon>
        <taxon>Thermotogota</taxon>
        <taxon>Thermotogae</taxon>
        <taxon>Thermotogales</taxon>
        <taxon>Thermotogaceae</taxon>
        <taxon>Pseudothermotoga</taxon>
    </lineage>
</organism>
<dbReference type="KEGG" id="tle:Tlet_1925"/>
<proteinExistence type="predicted"/>
<name>A8F8J5_PSELT</name>
<reference evidence="1 2" key="2">
    <citation type="journal article" date="2009" name="Proc. Natl. Acad. Sci. U.S.A.">
        <title>On the chimeric nature, thermophilic origin, and phylogenetic placement of the Thermotogales.</title>
        <authorList>
            <person name="Zhaxybayeva O."/>
            <person name="Swithers K.S."/>
            <person name="Lapierre P."/>
            <person name="Fournier G.P."/>
            <person name="Bickhart D.M."/>
            <person name="DeBoy R.T."/>
            <person name="Nelson K.E."/>
            <person name="Nesbo C.L."/>
            <person name="Doolittle W.F."/>
            <person name="Gogarten J.P."/>
            <person name="Noll K.M."/>
        </authorList>
    </citation>
    <scope>NUCLEOTIDE SEQUENCE [LARGE SCALE GENOMIC DNA]</scope>
    <source>
        <strain evidence="2">ATCC BAA-301 / DSM 14385 / NBRC 107922 / TMO</strain>
    </source>
</reference>
<dbReference type="GO" id="GO:0006145">
    <property type="term" value="P:purine nucleobase catabolic process"/>
    <property type="evidence" value="ECO:0007669"/>
    <property type="project" value="TreeGrafter"/>
</dbReference>
<dbReference type="AlphaFoldDB" id="A8F8J5"/>
<evidence type="ECO:0000313" key="2">
    <source>
        <dbReference type="Proteomes" id="UP000002016"/>
    </source>
</evidence>
<dbReference type="Gene3D" id="3.20.20.140">
    <property type="entry name" value="Metal-dependent hydrolases"/>
    <property type="match status" value="1"/>
</dbReference>
<protein>
    <submittedName>
        <fullName evidence="1">Amidohydrolase</fullName>
    </submittedName>
</protein>
<dbReference type="GO" id="GO:0005737">
    <property type="term" value="C:cytoplasm"/>
    <property type="evidence" value="ECO:0007669"/>
    <property type="project" value="TreeGrafter"/>
</dbReference>
<dbReference type="Proteomes" id="UP000002016">
    <property type="component" value="Chromosome"/>
</dbReference>
<dbReference type="PANTHER" id="PTHR43668">
    <property type="entry name" value="ALLANTOINASE"/>
    <property type="match status" value="1"/>
</dbReference>
<dbReference type="OrthoDB" id="9765462at2"/>
<keyword evidence="1" id="KW-0378">Hydrolase</keyword>
<dbReference type="SUPFAM" id="SSF51338">
    <property type="entry name" value="Composite domain of metallo-dependent hydrolases"/>
    <property type="match status" value="1"/>
</dbReference>
<dbReference type="eggNOG" id="COG0044">
    <property type="taxonomic scope" value="Bacteria"/>
</dbReference>
<keyword evidence="2" id="KW-1185">Reference proteome</keyword>